<keyword evidence="1" id="KW-0472">Membrane</keyword>
<keyword evidence="3" id="KW-1185">Reference proteome</keyword>
<sequence length="74" mass="7756">MAISTVDPIFIGASPTNSWLVFLMGQCFNNALTWTKTFGMNFQYAFGGIAGQGLTTVVAIGSVFSAANGKRSTA</sequence>
<evidence type="ECO:0000313" key="3">
    <source>
        <dbReference type="Proteomes" id="UP000383971"/>
    </source>
</evidence>
<feature type="transmembrane region" description="Helical" evidence="1">
    <location>
        <begin position="44"/>
        <end position="67"/>
    </location>
</feature>
<protein>
    <submittedName>
        <fullName evidence="2">Membrane protein</fullName>
    </submittedName>
</protein>
<keyword evidence="1" id="KW-0812">Transmembrane</keyword>
<dbReference type="EMBL" id="CABPSE010000020">
    <property type="protein sequence ID" value="VVE48349.1"/>
    <property type="molecule type" value="Genomic_DNA"/>
</dbReference>
<name>A0A5E4YHX7_9BURK</name>
<evidence type="ECO:0000256" key="1">
    <source>
        <dbReference type="SAM" id="Phobius"/>
    </source>
</evidence>
<evidence type="ECO:0000313" key="2">
    <source>
        <dbReference type="EMBL" id="VVE48349.1"/>
    </source>
</evidence>
<reference evidence="2 3" key="1">
    <citation type="submission" date="2019-08" db="EMBL/GenBank/DDBJ databases">
        <authorList>
            <person name="Peeters C."/>
        </authorList>
    </citation>
    <scope>NUCLEOTIDE SEQUENCE [LARGE SCALE GENOMIC DNA]</scope>
    <source>
        <strain evidence="2 3">LMG 31111</strain>
    </source>
</reference>
<gene>
    <name evidence="2" type="ORF">PCO31111_04568</name>
</gene>
<dbReference type="AlphaFoldDB" id="A0A5E4YHX7"/>
<keyword evidence="1" id="KW-1133">Transmembrane helix</keyword>
<accession>A0A5E4YHX7</accession>
<dbReference type="Proteomes" id="UP000383971">
    <property type="component" value="Unassembled WGS sequence"/>
</dbReference>
<dbReference type="RefSeq" id="WP_174977326.1">
    <property type="nucleotide sequence ID" value="NZ_CABPSE010000020.1"/>
</dbReference>
<organism evidence="2 3">
    <name type="scientific">Pandoraea communis</name>
    <dbReference type="NCBI Taxonomy" id="2508297"/>
    <lineage>
        <taxon>Bacteria</taxon>
        <taxon>Pseudomonadati</taxon>
        <taxon>Pseudomonadota</taxon>
        <taxon>Betaproteobacteria</taxon>
        <taxon>Burkholderiales</taxon>
        <taxon>Burkholderiaceae</taxon>
        <taxon>Pandoraea</taxon>
    </lineage>
</organism>
<proteinExistence type="predicted"/>